<evidence type="ECO:0000256" key="2">
    <source>
        <dbReference type="ARBA" id="ARBA00018522"/>
    </source>
</evidence>
<dbReference type="CDD" id="cd03354">
    <property type="entry name" value="LbH_SAT"/>
    <property type="match status" value="1"/>
</dbReference>
<keyword evidence="8" id="KW-1185">Reference proteome</keyword>
<gene>
    <name evidence="7" type="ORF">P5G62_026510</name>
</gene>
<accession>A0ABV4Z0Q0</accession>
<dbReference type="PIRSF" id="PIRSF000441">
    <property type="entry name" value="CysE"/>
    <property type="match status" value="1"/>
</dbReference>
<comment type="similarity">
    <text evidence="1 6">Belongs to the transferase hexapeptide repeat family.</text>
</comment>
<sequence>MLNIFFRLGGIHGVIVISIYRFGNWTYYKCKIPLFKQLFWILYRIIDYTLVKTLLGSEFPAEVQIGKNLTLPHGGKGIIIEKTVVIGNNVTIFHQVTIGINYNNIGSPKIEDNVFIGTGAKILGHISIGTKSKIGANAVVITNVPPNTTAVGIPVRLIKHIKKEKAQ</sequence>
<dbReference type="Pfam" id="PF00132">
    <property type="entry name" value="Hexapep"/>
    <property type="match status" value="1"/>
</dbReference>
<keyword evidence="5 6" id="KW-0012">Acyltransferase</keyword>
<dbReference type="Gene3D" id="2.160.10.10">
    <property type="entry name" value="Hexapeptide repeat proteins"/>
    <property type="match status" value="1"/>
</dbReference>
<proteinExistence type="inferred from homology"/>
<dbReference type="SUPFAM" id="SSF51161">
    <property type="entry name" value="Trimeric LpxA-like enzymes"/>
    <property type="match status" value="1"/>
</dbReference>
<evidence type="ECO:0000256" key="1">
    <source>
        <dbReference type="ARBA" id="ARBA00007274"/>
    </source>
</evidence>
<dbReference type="InterPro" id="IPR011004">
    <property type="entry name" value="Trimer_LpxA-like_sf"/>
</dbReference>
<comment type="catalytic activity">
    <reaction evidence="6">
        <text>L-serine + acetyl-CoA = O-acetyl-L-serine + CoA</text>
        <dbReference type="Rhea" id="RHEA:24560"/>
        <dbReference type="ChEBI" id="CHEBI:33384"/>
        <dbReference type="ChEBI" id="CHEBI:57287"/>
        <dbReference type="ChEBI" id="CHEBI:57288"/>
        <dbReference type="ChEBI" id="CHEBI:58340"/>
        <dbReference type="EC" id="2.3.1.30"/>
    </reaction>
</comment>
<dbReference type="PANTHER" id="PTHR42811">
    <property type="entry name" value="SERINE ACETYLTRANSFERASE"/>
    <property type="match status" value="1"/>
</dbReference>
<dbReference type="Proteomes" id="UP001241748">
    <property type="component" value="Unassembled WGS sequence"/>
</dbReference>
<comment type="caution">
    <text evidence="7">The sequence shown here is derived from an EMBL/GenBank/DDBJ whole genome shotgun (WGS) entry which is preliminary data.</text>
</comment>
<dbReference type="PROSITE" id="PS00101">
    <property type="entry name" value="HEXAPEP_TRANSFERASES"/>
    <property type="match status" value="1"/>
</dbReference>
<evidence type="ECO:0000313" key="8">
    <source>
        <dbReference type="Proteomes" id="UP001241748"/>
    </source>
</evidence>
<reference evidence="7 8" key="1">
    <citation type="submission" date="2024-05" db="EMBL/GenBank/DDBJ databases">
        <authorList>
            <person name="Venkateswaran K."/>
        </authorList>
    </citation>
    <scope>NUCLEOTIDE SEQUENCE [LARGE SCALE GENOMIC DNA]</scope>
    <source>
        <strain evidence="7 8">179-C4-2-HS</strain>
    </source>
</reference>
<name>A0ABV4Z0Q0_9BACI</name>
<dbReference type="InterPro" id="IPR045304">
    <property type="entry name" value="LbH_SAT"/>
</dbReference>
<dbReference type="EC" id="2.3.1.30" evidence="6"/>
<dbReference type="EMBL" id="JAROBZ020000003">
    <property type="protein sequence ID" value="MFB3170671.1"/>
    <property type="molecule type" value="Genomic_DNA"/>
</dbReference>
<evidence type="ECO:0000256" key="4">
    <source>
        <dbReference type="ARBA" id="ARBA00022737"/>
    </source>
</evidence>
<dbReference type="RefSeq" id="WP_306076088.1">
    <property type="nucleotide sequence ID" value="NZ_JAROBZ020000003.1"/>
</dbReference>
<evidence type="ECO:0000256" key="5">
    <source>
        <dbReference type="ARBA" id="ARBA00023315"/>
    </source>
</evidence>
<keyword evidence="4" id="KW-0677">Repeat</keyword>
<dbReference type="InterPro" id="IPR018357">
    <property type="entry name" value="Hexapep_transf_CS"/>
</dbReference>
<organism evidence="7 8">
    <name type="scientific">Neobacillus driksii</name>
    <dbReference type="NCBI Taxonomy" id="3035913"/>
    <lineage>
        <taxon>Bacteria</taxon>
        <taxon>Bacillati</taxon>
        <taxon>Bacillota</taxon>
        <taxon>Bacilli</taxon>
        <taxon>Bacillales</taxon>
        <taxon>Bacillaceae</taxon>
        <taxon>Neobacillus</taxon>
    </lineage>
</organism>
<dbReference type="InterPro" id="IPR005881">
    <property type="entry name" value="Ser_O-AcTrfase"/>
</dbReference>
<keyword evidence="3 6" id="KW-0808">Transferase</keyword>
<protein>
    <recommendedName>
        <fullName evidence="2 6">Serine acetyltransferase</fullName>
        <ecNumber evidence="6">2.3.1.30</ecNumber>
    </recommendedName>
</protein>
<evidence type="ECO:0000256" key="6">
    <source>
        <dbReference type="PIRNR" id="PIRNR000441"/>
    </source>
</evidence>
<evidence type="ECO:0000313" key="7">
    <source>
        <dbReference type="EMBL" id="MFB3170671.1"/>
    </source>
</evidence>
<dbReference type="InterPro" id="IPR001451">
    <property type="entry name" value="Hexapep"/>
</dbReference>
<evidence type="ECO:0000256" key="3">
    <source>
        <dbReference type="ARBA" id="ARBA00022679"/>
    </source>
</evidence>